<proteinExistence type="predicted"/>
<dbReference type="GO" id="GO:0005524">
    <property type="term" value="F:ATP binding"/>
    <property type="evidence" value="ECO:0007669"/>
    <property type="project" value="UniProtKB-KW"/>
</dbReference>
<protein>
    <submittedName>
        <fullName evidence="2">Large ATP-binding protein</fullName>
    </submittedName>
</protein>
<feature type="region of interest" description="Disordered" evidence="1">
    <location>
        <begin position="246"/>
        <end position="275"/>
    </location>
</feature>
<evidence type="ECO:0000313" key="2">
    <source>
        <dbReference type="EMBL" id="MDT0464769.1"/>
    </source>
</evidence>
<feature type="region of interest" description="Disordered" evidence="1">
    <location>
        <begin position="119"/>
        <end position="145"/>
    </location>
</feature>
<feature type="compositionally biased region" description="Polar residues" evidence="1">
    <location>
        <begin position="121"/>
        <end position="132"/>
    </location>
</feature>
<keyword evidence="2" id="KW-0547">Nucleotide-binding</keyword>
<organism evidence="2 3">
    <name type="scientific">Streptomyces gibsoniae</name>
    <dbReference type="NCBI Taxonomy" id="3075529"/>
    <lineage>
        <taxon>Bacteria</taxon>
        <taxon>Bacillati</taxon>
        <taxon>Actinomycetota</taxon>
        <taxon>Actinomycetes</taxon>
        <taxon>Kitasatosporales</taxon>
        <taxon>Streptomycetaceae</taxon>
        <taxon>Streptomyces</taxon>
    </lineage>
</organism>
<dbReference type="RefSeq" id="WP_311696142.1">
    <property type="nucleotide sequence ID" value="NZ_JAVREY010000018.1"/>
</dbReference>
<evidence type="ECO:0000313" key="3">
    <source>
        <dbReference type="Proteomes" id="UP001183809"/>
    </source>
</evidence>
<keyword evidence="3" id="KW-1185">Reference proteome</keyword>
<dbReference type="Proteomes" id="UP001183809">
    <property type="component" value="Unassembled WGS sequence"/>
</dbReference>
<comment type="caution">
    <text evidence="2">The sequence shown here is derived from an EMBL/GenBank/DDBJ whole genome shotgun (WGS) entry which is preliminary data.</text>
</comment>
<dbReference type="EMBL" id="JAVREY010000018">
    <property type="protein sequence ID" value="MDT0464769.1"/>
    <property type="molecule type" value="Genomic_DNA"/>
</dbReference>
<sequence>MNPHDAAQRPGAHLVAETLGVMDIWTLNIAYQPSEPLYRAATRVMEAAHELDEVHGRVTHAAQAALEMLEPVGRGEFNGSPGSSMPLRSAVRQIEQLVSRQNAAYERLNESIFAYRHLQSETDTSQTSNAKTSDPDNDLGSGRVDDWAISGDRQLRALEAVEAGALRFHRSAVYGYVYLSDGRGQRPIPEVWPETVQRLVADGLLDQHTSKGLYRPGQLLSLTPQGEAALRAARTAMARVSAAISRSDSAALPGAGADSSAAPATSTSPKPSRSR</sequence>
<accession>A0ABU2TV27</accession>
<name>A0ABU2TV27_9ACTN</name>
<gene>
    <name evidence="2" type="ORF">RM764_17415</name>
</gene>
<reference evidence="3" key="1">
    <citation type="submission" date="2023-07" db="EMBL/GenBank/DDBJ databases">
        <title>30 novel species of actinomycetes from the DSMZ collection.</title>
        <authorList>
            <person name="Nouioui I."/>
        </authorList>
    </citation>
    <scope>NUCLEOTIDE SEQUENCE [LARGE SCALE GENOMIC DNA]</scope>
    <source>
        <strain evidence="3">DSM 41699</strain>
    </source>
</reference>
<keyword evidence="2" id="KW-0067">ATP-binding</keyword>
<evidence type="ECO:0000256" key="1">
    <source>
        <dbReference type="SAM" id="MobiDB-lite"/>
    </source>
</evidence>